<name>A0A7J7KDG7_BUGNE</name>
<comment type="caution">
    <text evidence="3">The sequence shown here is derived from an EMBL/GenBank/DDBJ whole genome shotgun (WGS) entry which is preliminary data.</text>
</comment>
<dbReference type="Gene3D" id="3.40.30.10">
    <property type="entry name" value="Glutaredoxin"/>
    <property type="match status" value="1"/>
</dbReference>
<dbReference type="PROSITE" id="PS50330">
    <property type="entry name" value="UIM"/>
    <property type="match status" value="1"/>
</dbReference>
<dbReference type="Gene3D" id="3.10.20.90">
    <property type="entry name" value="Phosphatidylinositol 3-kinase Catalytic Subunit, Chain A, domain 1"/>
    <property type="match status" value="1"/>
</dbReference>
<dbReference type="Pfam" id="PF13899">
    <property type="entry name" value="Thioredoxin_7"/>
    <property type="match status" value="1"/>
</dbReference>
<dbReference type="CDD" id="cd14345">
    <property type="entry name" value="UBA_UBXD7"/>
    <property type="match status" value="1"/>
</dbReference>
<evidence type="ECO:0000313" key="4">
    <source>
        <dbReference type="Proteomes" id="UP000593567"/>
    </source>
</evidence>
<gene>
    <name evidence="3" type="ORF">EB796_005368</name>
</gene>
<dbReference type="Pfam" id="PF14555">
    <property type="entry name" value="UBA_4"/>
    <property type="match status" value="1"/>
</dbReference>
<dbReference type="GO" id="GO:0043161">
    <property type="term" value="P:proteasome-mediated ubiquitin-dependent protein catabolic process"/>
    <property type="evidence" value="ECO:0007669"/>
    <property type="project" value="TreeGrafter"/>
</dbReference>
<dbReference type="CDD" id="cd02958">
    <property type="entry name" value="UAS"/>
    <property type="match status" value="1"/>
</dbReference>
<dbReference type="SUPFAM" id="SSF54236">
    <property type="entry name" value="Ubiquitin-like"/>
    <property type="match status" value="1"/>
</dbReference>
<evidence type="ECO:0000256" key="1">
    <source>
        <dbReference type="SAM" id="MobiDB-lite"/>
    </source>
</evidence>
<feature type="compositionally biased region" description="Basic and acidic residues" evidence="1">
    <location>
        <begin position="376"/>
        <end position="388"/>
    </location>
</feature>
<dbReference type="AlphaFoldDB" id="A0A7J7KDG7"/>
<dbReference type="InterPro" id="IPR003903">
    <property type="entry name" value="UIM_dom"/>
</dbReference>
<dbReference type="OrthoDB" id="270602at2759"/>
<reference evidence="3" key="1">
    <citation type="submission" date="2020-06" db="EMBL/GenBank/DDBJ databases">
        <title>Draft genome of Bugula neritina, a colonial animal packing powerful symbionts and potential medicines.</title>
        <authorList>
            <person name="Rayko M."/>
        </authorList>
    </citation>
    <scope>NUCLEOTIDE SEQUENCE [LARGE SCALE GENOMIC DNA]</scope>
    <source>
        <strain evidence="3">Kwan_BN1</strain>
    </source>
</reference>
<sequence length="473" mass="53977">MEEQDLIANFLTVTGVTDADVAKNYLEACGGNLDLAVSMHMDSNGAVAEASPSRSASCEEVRAPIPQKREILVEHDHYLLANERKRRRTHRDSVFDKFRDFQAEAREQERRLKNGEESSISSQRLSKLEDLFRPPLDIIHHGSFESVQAKAKLDNRWILVNIQNTAEFSCQVLNRDIWKDPHIRSLVCKHFIFWQVYHDSAEGSKFIQFYPVAHWPYISILHPLTAELQHTWNAVTLKSFTQELEEFIRVHCKPDGTECSSLTNSPYKIAINPKLEASEELQLEAAIQASLVESQQKEDLVYESDSGSELETFSGSDSGSSDHEDSKPSKNKGKQLQSGVQSVKCSQSATGNTTPSNSVHNTSHTDSTQNILSRQSPHDTHPESSDWREYTSVHGTDIQILLRKPDQSRCQWCVKSQSKLKALVLYVSSLGFDERKYEIVSNFPRRRISELPLEQTFSDLDFQKQEMFYIQER</sequence>
<feature type="domain" description="UBX" evidence="2">
    <location>
        <begin position="400"/>
        <end position="470"/>
    </location>
</feature>
<feature type="compositionally biased region" description="Polar residues" evidence="1">
    <location>
        <begin position="334"/>
        <end position="375"/>
    </location>
</feature>
<dbReference type="PROSITE" id="PS50033">
    <property type="entry name" value="UBX"/>
    <property type="match status" value="1"/>
</dbReference>
<dbReference type="InterPro" id="IPR001012">
    <property type="entry name" value="UBX_dom"/>
</dbReference>
<dbReference type="Proteomes" id="UP000593567">
    <property type="component" value="Unassembled WGS sequence"/>
</dbReference>
<dbReference type="SUPFAM" id="SSF46934">
    <property type="entry name" value="UBA-like"/>
    <property type="match status" value="1"/>
</dbReference>
<dbReference type="Gene3D" id="1.10.8.10">
    <property type="entry name" value="DNA helicase RuvA subunit, C-terminal domain"/>
    <property type="match status" value="1"/>
</dbReference>
<proteinExistence type="predicted"/>
<dbReference type="InterPro" id="IPR029071">
    <property type="entry name" value="Ubiquitin-like_domsf"/>
</dbReference>
<dbReference type="InterPro" id="IPR050730">
    <property type="entry name" value="UBX_domain-protein"/>
</dbReference>
<feature type="region of interest" description="Disordered" evidence="1">
    <location>
        <begin position="298"/>
        <end position="388"/>
    </location>
</feature>
<dbReference type="GO" id="GO:0005634">
    <property type="term" value="C:nucleus"/>
    <property type="evidence" value="ECO:0007669"/>
    <property type="project" value="TreeGrafter"/>
</dbReference>
<dbReference type="EMBL" id="VXIV02000747">
    <property type="protein sequence ID" value="KAF6036317.1"/>
    <property type="molecule type" value="Genomic_DNA"/>
</dbReference>
<protein>
    <submittedName>
        <fullName evidence="3">UBXN7</fullName>
    </submittedName>
</protein>
<dbReference type="InterPro" id="IPR006577">
    <property type="entry name" value="UAS"/>
</dbReference>
<dbReference type="PANTHER" id="PTHR23322">
    <property type="entry name" value="FAS-ASSOCIATED PROTEIN"/>
    <property type="match status" value="1"/>
</dbReference>
<accession>A0A7J7KDG7</accession>
<keyword evidence="4" id="KW-1185">Reference proteome</keyword>
<dbReference type="SUPFAM" id="SSF52833">
    <property type="entry name" value="Thioredoxin-like"/>
    <property type="match status" value="1"/>
</dbReference>
<dbReference type="InterPro" id="IPR009060">
    <property type="entry name" value="UBA-like_sf"/>
</dbReference>
<dbReference type="Pfam" id="PF00789">
    <property type="entry name" value="UBX"/>
    <property type="match status" value="1"/>
</dbReference>
<evidence type="ECO:0000259" key="2">
    <source>
        <dbReference type="PROSITE" id="PS50033"/>
    </source>
</evidence>
<evidence type="ECO:0000313" key="3">
    <source>
        <dbReference type="EMBL" id="KAF6036317.1"/>
    </source>
</evidence>
<dbReference type="GO" id="GO:0043130">
    <property type="term" value="F:ubiquitin binding"/>
    <property type="evidence" value="ECO:0007669"/>
    <property type="project" value="TreeGrafter"/>
</dbReference>
<organism evidence="3 4">
    <name type="scientific">Bugula neritina</name>
    <name type="common">Brown bryozoan</name>
    <name type="synonym">Sertularia neritina</name>
    <dbReference type="NCBI Taxonomy" id="10212"/>
    <lineage>
        <taxon>Eukaryota</taxon>
        <taxon>Metazoa</taxon>
        <taxon>Spiralia</taxon>
        <taxon>Lophotrochozoa</taxon>
        <taxon>Bryozoa</taxon>
        <taxon>Gymnolaemata</taxon>
        <taxon>Cheilostomatida</taxon>
        <taxon>Flustrina</taxon>
        <taxon>Buguloidea</taxon>
        <taxon>Bugulidae</taxon>
        <taxon>Bugula</taxon>
    </lineage>
</organism>
<dbReference type="SMART" id="SM00594">
    <property type="entry name" value="UAS"/>
    <property type="match status" value="1"/>
</dbReference>
<dbReference type="PANTHER" id="PTHR23322:SF6">
    <property type="entry name" value="UBX DOMAIN-CONTAINING PROTEIN 7"/>
    <property type="match status" value="1"/>
</dbReference>
<dbReference type="InterPro" id="IPR036249">
    <property type="entry name" value="Thioredoxin-like_sf"/>
</dbReference>